<dbReference type="PROSITE" id="PS50112">
    <property type="entry name" value="PAS"/>
    <property type="match status" value="1"/>
</dbReference>
<dbReference type="PANTHER" id="PTHR44757">
    <property type="entry name" value="DIGUANYLATE CYCLASE DGCP"/>
    <property type="match status" value="1"/>
</dbReference>
<protein>
    <recommendedName>
        <fullName evidence="1">cyclic-guanylate-specific phosphodiesterase</fullName>
        <ecNumber evidence="1">3.1.4.52</ecNumber>
    </recommendedName>
</protein>
<dbReference type="Pfam" id="PF00563">
    <property type="entry name" value="EAL"/>
    <property type="match status" value="1"/>
</dbReference>
<dbReference type="InterPro" id="IPR001633">
    <property type="entry name" value="EAL_dom"/>
</dbReference>
<evidence type="ECO:0000259" key="6">
    <source>
        <dbReference type="PROSITE" id="PS50883"/>
    </source>
</evidence>
<dbReference type="NCBIfam" id="TIGR00254">
    <property type="entry name" value="GGDEF"/>
    <property type="match status" value="1"/>
</dbReference>
<dbReference type="PANTHER" id="PTHR44757:SF2">
    <property type="entry name" value="BIOFILM ARCHITECTURE MAINTENANCE PROTEIN MBAA"/>
    <property type="match status" value="1"/>
</dbReference>
<dbReference type="InterPro" id="IPR043128">
    <property type="entry name" value="Rev_trsase/Diguanyl_cyclase"/>
</dbReference>
<dbReference type="PROSITE" id="PS50113">
    <property type="entry name" value="PAC"/>
    <property type="match status" value="1"/>
</dbReference>
<dbReference type="PROSITE" id="PS50883">
    <property type="entry name" value="EAL"/>
    <property type="match status" value="1"/>
</dbReference>
<dbReference type="SUPFAM" id="SSF55073">
    <property type="entry name" value="Nucleotide cyclase"/>
    <property type="match status" value="1"/>
</dbReference>
<dbReference type="CDD" id="cd01948">
    <property type="entry name" value="EAL"/>
    <property type="match status" value="1"/>
</dbReference>
<evidence type="ECO:0000256" key="3">
    <source>
        <dbReference type="SAM" id="Phobius"/>
    </source>
</evidence>
<dbReference type="InterPro" id="IPR000160">
    <property type="entry name" value="GGDEF_dom"/>
</dbReference>
<gene>
    <name evidence="8" type="ORF">FHR87_001832</name>
</gene>
<dbReference type="GO" id="GO:0071111">
    <property type="term" value="F:cyclic-guanylate-specific phosphodiesterase activity"/>
    <property type="evidence" value="ECO:0007669"/>
    <property type="project" value="UniProtKB-EC"/>
</dbReference>
<organism evidence="8 9">
    <name type="scientific">Azomonas macrocytogenes</name>
    <name type="common">Azotobacter macrocytogenes</name>
    <dbReference type="NCBI Taxonomy" id="69962"/>
    <lineage>
        <taxon>Bacteria</taxon>
        <taxon>Pseudomonadati</taxon>
        <taxon>Pseudomonadota</taxon>
        <taxon>Gammaproteobacteria</taxon>
        <taxon>Pseudomonadales</taxon>
        <taxon>Pseudomonadaceae</taxon>
        <taxon>Azomonas</taxon>
    </lineage>
</organism>
<evidence type="ECO:0000313" key="8">
    <source>
        <dbReference type="EMBL" id="MBB3103436.1"/>
    </source>
</evidence>
<dbReference type="InterPro" id="IPR035965">
    <property type="entry name" value="PAS-like_dom_sf"/>
</dbReference>
<dbReference type="EC" id="3.1.4.52" evidence="1"/>
<evidence type="ECO:0000259" key="4">
    <source>
        <dbReference type="PROSITE" id="PS50112"/>
    </source>
</evidence>
<dbReference type="FunFam" id="3.20.20.450:FF:000001">
    <property type="entry name" value="Cyclic di-GMP phosphodiesterase yahA"/>
    <property type="match status" value="1"/>
</dbReference>
<comment type="caution">
    <text evidence="8">The sequence shown here is derived from an EMBL/GenBank/DDBJ whole genome shotgun (WGS) entry which is preliminary data.</text>
</comment>
<feature type="domain" description="GGDEF" evidence="7">
    <location>
        <begin position="242"/>
        <end position="374"/>
    </location>
</feature>
<feature type="domain" description="PAS" evidence="4">
    <location>
        <begin position="90"/>
        <end position="129"/>
    </location>
</feature>
<keyword evidence="3" id="KW-1133">Transmembrane helix</keyword>
<feature type="domain" description="EAL" evidence="6">
    <location>
        <begin position="383"/>
        <end position="637"/>
    </location>
</feature>
<dbReference type="PROSITE" id="PS50887">
    <property type="entry name" value="GGDEF"/>
    <property type="match status" value="1"/>
</dbReference>
<dbReference type="EMBL" id="JACHXI010000007">
    <property type="protein sequence ID" value="MBB3103436.1"/>
    <property type="molecule type" value="Genomic_DNA"/>
</dbReference>
<reference evidence="8 9" key="1">
    <citation type="submission" date="2020-08" db="EMBL/GenBank/DDBJ databases">
        <title>Genomic Encyclopedia of Type Strains, Phase III (KMG-III): the genomes of soil and plant-associated and newly described type strains.</title>
        <authorList>
            <person name="Whitman W."/>
        </authorList>
    </citation>
    <scope>NUCLEOTIDE SEQUENCE [LARGE SCALE GENOMIC DNA]</scope>
    <source>
        <strain evidence="8 9">CECT 4462</strain>
    </source>
</reference>
<accession>A0A839T4L5</accession>
<dbReference type="CDD" id="cd01949">
    <property type="entry name" value="GGDEF"/>
    <property type="match status" value="1"/>
</dbReference>
<dbReference type="Gene3D" id="3.30.70.270">
    <property type="match status" value="1"/>
</dbReference>
<dbReference type="InterPro" id="IPR029787">
    <property type="entry name" value="Nucleotide_cyclase"/>
</dbReference>
<feature type="domain" description="PAC" evidence="5">
    <location>
        <begin position="156"/>
        <end position="208"/>
    </location>
</feature>
<evidence type="ECO:0000259" key="5">
    <source>
        <dbReference type="PROSITE" id="PS50113"/>
    </source>
</evidence>
<evidence type="ECO:0000259" key="7">
    <source>
        <dbReference type="PROSITE" id="PS50887"/>
    </source>
</evidence>
<dbReference type="SMART" id="SM00267">
    <property type="entry name" value="GGDEF"/>
    <property type="match status" value="1"/>
</dbReference>
<dbReference type="InterPro" id="IPR052155">
    <property type="entry name" value="Biofilm_reg_signaling"/>
</dbReference>
<dbReference type="SMART" id="SM00052">
    <property type="entry name" value="EAL"/>
    <property type="match status" value="1"/>
</dbReference>
<keyword evidence="3" id="KW-0472">Membrane</keyword>
<dbReference type="Gene3D" id="3.20.20.450">
    <property type="entry name" value="EAL domain"/>
    <property type="match status" value="1"/>
</dbReference>
<dbReference type="SUPFAM" id="SSF55785">
    <property type="entry name" value="PYP-like sensor domain (PAS domain)"/>
    <property type="match status" value="1"/>
</dbReference>
<dbReference type="Gene3D" id="3.30.450.20">
    <property type="entry name" value="PAS domain"/>
    <property type="match status" value="1"/>
</dbReference>
<dbReference type="InterPro" id="IPR000014">
    <property type="entry name" value="PAS"/>
</dbReference>
<dbReference type="CDD" id="cd00130">
    <property type="entry name" value="PAS"/>
    <property type="match status" value="1"/>
</dbReference>
<dbReference type="SMART" id="SM00091">
    <property type="entry name" value="PAS"/>
    <property type="match status" value="1"/>
</dbReference>
<dbReference type="InterPro" id="IPR000700">
    <property type="entry name" value="PAS-assoc_C"/>
</dbReference>
<dbReference type="Pfam" id="PF13426">
    <property type="entry name" value="PAS_9"/>
    <property type="match status" value="1"/>
</dbReference>
<dbReference type="AlphaFoldDB" id="A0A839T4L5"/>
<evidence type="ECO:0000313" key="9">
    <source>
        <dbReference type="Proteomes" id="UP000549250"/>
    </source>
</evidence>
<dbReference type="InterPro" id="IPR035919">
    <property type="entry name" value="EAL_sf"/>
</dbReference>
<evidence type="ECO:0000256" key="1">
    <source>
        <dbReference type="ARBA" id="ARBA00012282"/>
    </source>
</evidence>
<dbReference type="Pfam" id="PF00990">
    <property type="entry name" value="GGDEF"/>
    <property type="match status" value="1"/>
</dbReference>
<dbReference type="SUPFAM" id="SSF141868">
    <property type="entry name" value="EAL domain-like"/>
    <property type="match status" value="1"/>
</dbReference>
<dbReference type="NCBIfam" id="TIGR00229">
    <property type="entry name" value="sensory_box"/>
    <property type="match status" value="1"/>
</dbReference>
<proteinExistence type="predicted"/>
<keyword evidence="3" id="KW-0812">Transmembrane</keyword>
<name>A0A839T4L5_AZOMA</name>
<evidence type="ECO:0000256" key="2">
    <source>
        <dbReference type="ARBA" id="ARBA00022636"/>
    </source>
</evidence>
<keyword evidence="2" id="KW-0973">c-di-GMP</keyword>
<keyword evidence="9" id="KW-1185">Reference proteome</keyword>
<sequence>MKKIHTKLLVLCLVYCVLALLWVFSTDLLLQRLLKNAFDIHTLQVIGSCTSVLFTALLLYVVGRCHASRMEHQRKARSLQEIYLRNAAAIFESTLEGVIVTDAERHITHINPALGHITGYAESEVLGRTPSLFSSGLHNSDFYQDMWHALSERRFWSGEIWNRRKSGELYAQWQTIRAVYDDNDRLTHYIGVFSDVTLLKRSREDLAYLTHYDQLLDLPNRLLFLELAKQQLERSLTMDSKAGGALLLIDLDHFKNINESLGHNTGDALLKEFAARLHRCQSNGMVLARLDGDELALLVEQCSAERAAALAQRILADLNQVFILQEQELFISASIGIAFYPYDAQNIEQLLRNADSALFKAKANGRSTYAFYSQELTSQACERVQLATSLRQALEQQQLVPYYQPIHDLKSGEIVGFEALARWQHPEQGLISPARFIPVAEETGLIAAIDRRILEQACRQTQAWLNEGRNLCFISVNISSRLFHRGELDIQVAKILARTGLPAHRLILEITESAVMEDAEGAMIQLDRLRKLGVSLAIDDFGTGYSSLQRLKRMNVHKLKLDQGFVKGLPHDAGNVAITRSVITLAHNLGLRVVAEGIELPEQAAFLLEHHCDLGQGYGFGRPQPAVNIVWQSTASMQYGQSAMAARPAVDRLPKRSAQVHTQ</sequence>
<feature type="transmembrane region" description="Helical" evidence="3">
    <location>
        <begin position="41"/>
        <end position="62"/>
    </location>
</feature>
<dbReference type="Proteomes" id="UP000549250">
    <property type="component" value="Unassembled WGS sequence"/>
</dbReference>